<gene>
    <name evidence="1" type="ORF">L596_014200</name>
</gene>
<comment type="caution">
    <text evidence="1">The sequence shown here is derived from an EMBL/GenBank/DDBJ whole genome shotgun (WGS) entry which is preliminary data.</text>
</comment>
<dbReference type="EMBL" id="AZBU02000004">
    <property type="protein sequence ID" value="TKR80069.1"/>
    <property type="molecule type" value="Genomic_DNA"/>
</dbReference>
<dbReference type="Proteomes" id="UP000298663">
    <property type="component" value="Unassembled WGS sequence"/>
</dbReference>
<sequence>MEKTHEIRTTFRLNFSPIGGDTSHQPLRRTVRVTRSLKSLLKPEKTTPQIYPIFISRRIVFNPKEP</sequence>
<evidence type="ECO:0000313" key="1">
    <source>
        <dbReference type="EMBL" id="TKR80069.1"/>
    </source>
</evidence>
<reference evidence="1 2" key="2">
    <citation type="journal article" date="2019" name="G3 (Bethesda)">
        <title>Hybrid Assembly of the Genome of the Entomopathogenic Nematode Steinernema carpocapsae Identifies the X-Chromosome.</title>
        <authorList>
            <person name="Serra L."/>
            <person name="Macchietto M."/>
            <person name="Macias-Munoz A."/>
            <person name="McGill C.J."/>
            <person name="Rodriguez I.M."/>
            <person name="Rodriguez B."/>
            <person name="Murad R."/>
            <person name="Mortazavi A."/>
        </authorList>
    </citation>
    <scope>NUCLEOTIDE SEQUENCE [LARGE SCALE GENOMIC DNA]</scope>
    <source>
        <strain evidence="1 2">ALL</strain>
    </source>
</reference>
<dbReference type="AlphaFoldDB" id="A0A4U5NB42"/>
<accession>A0A4U5NB42</accession>
<name>A0A4U5NB42_STECR</name>
<protein>
    <submittedName>
        <fullName evidence="1">Uncharacterized protein</fullName>
    </submittedName>
</protein>
<keyword evidence="2" id="KW-1185">Reference proteome</keyword>
<reference evidence="1 2" key="1">
    <citation type="journal article" date="2015" name="Genome Biol.">
        <title>Comparative genomics of Steinernema reveals deeply conserved gene regulatory networks.</title>
        <authorList>
            <person name="Dillman A.R."/>
            <person name="Macchietto M."/>
            <person name="Porter C.F."/>
            <person name="Rogers A."/>
            <person name="Williams B."/>
            <person name="Antoshechkin I."/>
            <person name="Lee M.M."/>
            <person name="Goodwin Z."/>
            <person name="Lu X."/>
            <person name="Lewis E.E."/>
            <person name="Goodrich-Blair H."/>
            <person name="Stock S.P."/>
            <person name="Adams B.J."/>
            <person name="Sternberg P.W."/>
            <person name="Mortazavi A."/>
        </authorList>
    </citation>
    <scope>NUCLEOTIDE SEQUENCE [LARGE SCALE GENOMIC DNA]</scope>
    <source>
        <strain evidence="1 2">ALL</strain>
    </source>
</reference>
<proteinExistence type="predicted"/>
<evidence type="ECO:0000313" key="2">
    <source>
        <dbReference type="Proteomes" id="UP000298663"/>
    </source>
</evidence>
<organism evidence="1 2">
    <name type="scientific">Steinernema carpocapsae</name>
    <name type="common">Entomopathogenic nematode</name>
    <dbReference type="NCBI Taxonomy" id="34508"/>
    <lineage>
        <taxon>Eukaryota</taxon>
        <taxon>Metazoa</taxon>
        <taxon>Ecdysozoa</taxon>
        <taxon>Nematoda</taxon>
        <taxon>Chromadorea</taxon>
        <taxon>Rhabditida</taxon>
        <taxon>Tylenchina</taxon>
        <taxon>Panagrolaimomorpha</taxon>
        <taxon>Strongyloidoidea</taxon>
        <taxon>Steinernematidae</taxon>
        <taxon>Steinernema</taxon>
    </lineage>
</organism>